<proteinExistence type="predicted"/>
<dbReference type="GO" id="GO:0003847">
    <property type="term" value="F:1-alkyl-2-acetylglycerophosphocholine esterase activity"/>
    <property type="evidence" value="ECO:0007669"/>
    <property type="project" value="TreeGrafter"/>
</dbReference>
<name>A0A101I5V6_9BACT</name>
<organism evidence="6 8">
    <name type="scientific">Mesotoga infera</name>
    <dbReference type="NCBI Taxonomy" id="1236046"/>
    <lineage>
        <taxon>Bacteria</taxon>
        <taxon>Thermotogati</taxon>
        <taxon>Thermotogota</taxon>
        <taxon>Thermotogae</taxon>
        <taxon>Kosmotogales</taxon>
        <taxon>Kosmotogaceae</taxon>
        <taxon>Mesotoga</taxon>
    </lineage>
</organism>
<evidence type="ECO:0000313" key="8">
    <source>
        <dbReference type="Proteomes" id="UP000055014"/>
    </source>
</evidence>
<dbReference type="Proteomes" id="UP000055014">
    <property type="component" value="Unassembled WGS sequence"/>
</dbReference>
<accession>A0A101I5V6</accession>
<keyword evidence="4" id="KW-1133">Transmembrane helix</keyword>
<dbReference type="PATRIC" id="fig|1236046.5.peg.832"/>
<dbReference type="EMBL" id="LGGW01000092">
    <property type="protein sequence ID" value="KUK89406.1"/>
    <property type="molecule type" value="Genomic_DNA"/>
</dbReference>
<dbReference type="SUPFAM" id="SSF53474">
    <property type="entry name" value="alpha/beta-Hydrolases"/>
    <property type="match status" value="1"/>
</dbReference>
<keyword evidence="2" id="KW-0442">Lipid degradation</keyword>
<reference evidence="7 8" key="2">
    <citation type="journal article" date="2015" name="MBio">
        <title>Genome-Resolved Metagenomic Analysis Reveals Roles for Candidate Phyla and Other Microbial Community Members in Biogeochemical Transformations in Oil Reservoirs.</title>
        <authorList>
            <person name="Hu P."/>
            <person name="Tom L."/>
            <person name="Singh A."/>
            <person name="Thomas B.C."/>
            <person name="Baker B.J."/>
            <person name="Piceno Y.M."/>
            <person name="Andersen G.L."/>
            <person name="Banfield J.F."/>
        </authorList>
    </citation>
    <scope>NUCLEOTIDE SEQUENCE [LARGE SCALE GENOMIC DNA]</scope>
</reference>
<feature type="transmembrane region" description="Helical" evidence="4">
    <location>
        <begin position="12"/>
        <end position="32"/>
    </location>
</feature>
<protein>
    <submittedName>
        <fullName evidence="6">Putative dienelactone hydrolase</fullName>
    </submittedName>
</protein>
<keyword evidence="4" id="KW-0472">Membrane</keyword>
<keyword evidence="4" id="KW-0812">Transmembrane</keyword>
<dbReference type="Pfam" id="PF03403">
    <property type="entry name" value="PAF-AH_p_II"/>
    <property type="match status" value="1"/>
</dbReference>
<dbReference type="PANTHER" id="PTHR10272">
    <property type="entry name" value="PLATELET-ACTIVATING FACTOR ACETYLHYDROLASE"/>
    <property type="match status" value="1"/>
</dbReference>
<evidence type="ECO:0000313" key="5">
    <source>
        <dbReference type="EMBL" id="KUK67666.1"/>
    </source>
</evidence>
<evidence type="ECO:0000313" key="6">
    <source>
        <dbReference type="EMBL" id="KUK89406.1"/>
    </source>
</evidence>
<dbReference type="Gene3D" id="3.40.50.1820">
    <property type="entry name" value="alpha/beta hydrolase"/>
    <property type="match status" value="1"/>
</dbReference>
<evidence type="ECO:0000256" key="4">
    <source>
        <dbReference type="SAM" id="Phobius"/>
    </source>
</evidence>
<keyword evidence="1 6" id="KW-0378">Hydrolase</keyword>
<gene>
    <name evidence="5" type="ORF">XD86_0670</name>
    <name evidence="6" type="ORF">XE02_1040</name>
</gene>
<dbReference type="EMBL" id="LGGH01000082">
    <property type="protein sequence ID" value="KUK67666.1"/>
    <property type="molecule type" value="Genomic_DNA"/>
</dbReference>
<evidence type="ECO:0000313" key="7">
    <source>
        <dbReference type="Proteomes" id="UP000054260"/>
    </source>
</evidence>
<dbReference type="Proteomes" id="UP000054260">
    <property type="component" value="Unassembled WGS sequence"/>
</dbReference>
<reference evidence="6" key="1">
    <citation type="journal article" date="2015" name="MBio">
        <title>Genome-resolved metagenomic analysis reveals roles for candidate phyla and other microbial community members in biogeochemical transformations in oil reservoirs.</title>
        <authorList>
            <person name="Hu P."/>
            <person name="Tom L."/>
            <person name="Singh A."/>
            <person name="Thomas B.C."/>
            <person name="Baker B.J."/>
            <person name="Piceno Y.M."/>
            <person name="Andersen G.L."/>
            <person name="Banfield J.F."/>
        </authorList>
    </citation>
    <scope>NUCLEOTIDE SEQUENCE [LARGE SCALE GENOMIC DNA]</scope>
    <source>
        <strain evidence="5">46_47</strain>
        <strain evidence="6">46_70</strain>
    </source>
</reference>
<dbReference type="AlphaFoldDB" id="A0A101I5V6"/>
<dbReference type="GO" id="GO:0016042">
    <property type="term" value="P:lipid catabolic process"/>
    <property type="evidence" value="ECO:0007669"/>
    <property type="project" value="UniProtKB-KW"/>
</dbReference>
<evidence type="ECO:0000256" key="1">
    <source>
        <dbReference type="ARBA" id="ARBA00022801"/>
    </source>
</evidence>
<evidence type="ECO:0000256" key="2">
    <source>
        <dbReference type="ARBA" id="ARBA00022963"/>
    </source>
</evidence>
<keyword evidence="3" id="KW-0443">Lipid metabolism</keyword>
<sequence length="400" mass="45081">MIVLSRTRGTVDIGLITGVLAMAALGILAYLFPTTKIPDPGGEYEVGLQVIELNDETRFDPFSDTEMTRRLVIDIWYPADETAGKRRSPWFRSHRLFVNSLADNYDLPPILFQFLRAVKTNSFINAVPSEDAKNLPVVILSPGTPAIVPLYFSFAEYMASRGFVVIGVEHPYGAAVVEFSDGTQFHFDRERVMDLPGVETFEDGVRLSMQLMAEDLSFVIDWLARLNQSDHELAGIFDTSRLVTFGHSGGGGVVHFASLNDPRIMALLSFDPALFVMSNEEIDRGIKIPSLIMETDQWKYREESGRISDMIEASPVWPFHMRIPEAKHPDFAMLDHLSPLAHYLGFTGLFMKDGGESYLYRVIYSFLEYVFGNQSRTEFYSALLQREDVAVFEGSAEILR</sequence>
<evidence type="ECO:0000256" key="3">
    <source>
        <dbReference type="ARBA" id="ARBA00023098"/>
    </source>
</evidence>
<dbReference type="InterPro" id="IPR029058">
    <property type="entry name" value="AB_hydrolase_fold"/>
</dbReference>
<dbReference type="PANTHER" id="PTHR10272:SF0">
    <property type="entry name" value="PLATELET-ACTIVATING FACTOR ACETYLHYDROLASE"/>
    <property type="match status" value="1"/>
</dbReference>
<comment type="caution">
    <text evidence="6">The sequence shown here is derived from an EMBL/GenBank/DDBJ whole genome shotgun (WGS) entry which is preliminary data.</text>
</comment>